<dbReference type="InterPro" id="IPR036259">
    <property type="entry name" value="MFS_trans_sf"/>
</dbReference>
<feature type="transmembrane region" description="Helical" evidence="6">
    <location>
        <begin position="35"/>
        <end position="55"/>
    </location>
</feature>
<keyword evidence="3 6" id="KW-0812">Transmembrane</keyword>
<keyword evidence="8" id="KW-1185">Reference proteome</keyword>
<evidence type="ECO:0008006" key="9">
    <source>
        <dbReference type="Google" id="ProtNLM"/>
    </source>
</evidence>
<protein>
    <recommendedName>
        <fullName evidence="9">MFS transporter</fullName>
    </recommendedName>
</protein>
<keyword evidence="5 6" id="KW-0472">Membrane</keyword>
<dbReference type="PANTHER" id="PTHR43124">
    <property type="entry name" value="PURINE EFFLUX PUMP PBUE"/>
    <property type="match status" value="1"/>
</dbReference>
<feature type="transmembrane region" description="Helical" evidence="6">
    <location>
        <begin position="123"/>
        <end position="144"/>
    </location>
</feature>
<comment type="caution">
    <text evidence="7">The sequence shown here is derived from an EMBL/GenBank/DDBJ whole genome shotgun (WGS) entry which is preliminary data.</text>
</comment>
<dbReference type="EMBL" id="BAAAUX010000005">
    <property type="protein sequence ID" value="GAA2778866.1"/>
    <property type="molecule type" value="Genomic_DNA"/>
</dbReference>
<evidence type="ECO:0000256" key="2">
    <source>
        <dbReference type="ARBA" id="ARBA00022475"/>
    </source>
</evidence>
<accession>A0ABN3V589</accession>
<gene>
    <name evidence="7" type="ORF">GCM10010470_10450</name>
</gene>
<reference evidence="7 8" key="1">
    <citation type="journal article" date="2019" name="Int. J. Syst. Evol. Microbiol.">
        <title>The Global Catalogue of Microorganisms (GCM) 10K type strain sequencing project: providing services to taxonomists for standard genome sequencing and annotation.</title>
        <authorList>
            <consortium name="The Broad Institute Genomics Platform"/>
            <consortium name="The Broad Institute Genome Sequencing Center for Infectious Disease"/>
            <person name="Wu L."/>
            <person name="Ma J."/>
        </authorList>
    </citation>
    <scope>NUCLEOTIDE SEQUENCE [LARGE SCALE GENOMIC DNA]</scope>
    <source>
        <strain evidence="7 8">JCM 9383</strain>
    </source>
</reference>
<evidence type="ECO:0000256" key="4">
    <source>
        <dbReference type="ARBA" id="ARBA00022989"/>
    </source>
</evidence>
<dbReference type="Gene3D" id="1.20.1250.20">
    <property type="entry name" value="MFS general substrate transporter like domains"/>
    <property type="match status" value="1"/>
</dbReference>
<evidence type="ECO:0000313" key="8">
    <source>
        <dbReference type="Proteomes" id="UP001500979"/>
    </source>
</evidence>
<keyword evidence="2" id="KW-1003">Cell membrane</keyword>
<dbReference type="SUPFAM" id="SSF103473">
    <property type="entry name" value="MFS general substrate transporter"/>
    <property type="match status" value="1"/>
</dbReference>
<evidence type="ECO:0000256" key="6">
    <source>
        <dbReference type="SAM" id="Phobius"/>
    </source>
</evidence>
<organism evidence="7 8">
    <name type="scientific">Saccharopolyspora taberi</name>
    <dbReference type="NCBI Taxonomy" id="60895"/>
    <lineage>
        <taxon>Bacteria</taxon>
        <taxon>Bacillati</taxon>
        <taxon>Actinomycetota</taxon>
        <taxon>Actinomycetes</taxon>
        <taxon>Pseudonocardiales</taxon>
        <taxon>Pseudonocardiaceae</taxon>
        <taxon>Saccharopolyspora</taxon>
    </lineage>
</organism>
<dbReference type="PANTHER" id="PTHR43124:SF3">
    <property type="entry name" value="CHLORAMPHENICOL EFFLUX PUMP RV0191"/>
    <property type="match status" value="1"/>
</dbReference>
<evidence type="ECO:0000256" key="1">
    <source>
        <dbReference type="ARBA" id="ARBA00004651"/>
    </source>
</evidence>
<keyword evidence="4 6" id="KW-1133">Transmembrane helix</keyword>
<dbReference type="InterPro" id="IPR011701">
    <property type="entry name" value="MFS"/>
</dbReference>
<dbReference type="RefSeq" id="WP_344678241.1">
    <property type="nucleotide sequence ID" value="NZ_BAAAUX010000005.1"/>
</dbReference>
<evidence type="ECO:0000256" key="3">
    <source>
        <dbReference type="ARBA" id="ARBA00022692"/>
    </source>
</evidence>
<dbReference type="Pfam" id="PF07690">
    <property type="entry name" value="MFS_1"/>
    <property type="match status" value="1"/>
</dbReference>
<feature type="transmembrane region" description="Helical" evidence="6">
    <location>
        <begin position="86"/>
        <end position="103"/>
    </location>
</feature>
<dbReference type="Proteomes" id="UP001500979">
    <property type="component" value="Unassembled WGS sequence"/>
</dbReference>
<name>A0ABN3V589_9PSEU</name>
<comment type="subcellular location">
    <subcellularLocation>
        <location evidence="1">Cell membrane</location>
        <topology evidence="1">Multi-pass membrane protein</topology>
    </subcellularLocation>
</comment>
<feature type="transmembrane region" description="Helical" evidence="6">
    <location>
        <begin position="156"/>
        <end position="177"/>
    </location>
</feature>
<evidence type="ECO:0000256" key="5">
    <source>
        <dbReference type="ARBA" id="ARBA00023136"/>
    </source>
</evidence>
<sequence>MAVGIFSMVTAEQLPVGLLTPISEQLGTSAGRTGLLVTVPGIVAAIAAPVIPVAVGKLDRRVLLVSLMALMTLASLVSVLTPDFTVLLAARVLVALVVLLPALPAGEPVRPRQLARQLRHGAVVAGAVATFLLVTGHFAAYTFVSPVLQHLSSVHTGLTGVLLLGYGLAGIVGNFAAGTCAGRDVRRTVLGISLGLGAVLALFPLLGGSAIGGITLLLL</sequence>
<dbReference type="InterPro" id="IPR050189">
    <property type="entry name" value="MFS_Efflux_Transporters"/>
</dbReference>
<evidence type="ECO:0000313" key="7">
    <source>
        <dbReference type="EMBL" id="GAA2778866.1"/>
    </source>
</evidence>
<proteinExistence type="predicted"/>
<feature type="transmembrane region" description="Helical" evidence="6">
    <location>
        <begin position="62"/>
        <end position="80"/>
    </location>
</feature>
<feature type="transmembrane region" description="Helical" evidence="6">
    <location>
        <begin position="189"/>
        <end position="218"/>
    </location>
</feature>